<sequence>MKLRILSSVMPVLLLAASVLALSGLGGCAVYSVPQDERTVGTMVDDSTIRTSIKSDLMQRDASDGYAVKVYSYAGRVFLVGEVPPSFRDPAVAIARKVKGVRSVTTHWFEPGTGHTADDLAVATKVRTNLIAEKALSSTQIDLEVYGGQVVLLGMVRAQADVDRAVMVARAVGGVRSVKSYLIP</sequence>
<dbReference type="EMBL" id="VRYY01000357">
    <property type="protein sequence ID" value="MBG3877733.1"/>
    <property type="molecule type" value="Genomic_DNA"/>
</dbReference>
<feature type="signal peptide" evidence="1">
    <location>
        <begin position="1"/>
        <end position="21"/>
    </location>
</feature>
<dbReference type="PANTHER" id="PTHR34606:SF16">
    <property type="entry name" value="BON DOMAIN-CONTAINING PROTEIN"/>
    <property type="match status" value="1"/>
</dbReference>
<evidence type="ECO:0000256" key="1">
    <source>
        <dbReference type="SAM" id="SignalP"/>
    </source>
</evidence>
<dbReference type="InterPro" id="IPR007055">
    <property type="entry name" value="BON_dom"/>
</dbReference>
<feature type="domain" description="BON" evidence="2">
    <location>
        <begin position="45"/>
        <end position="124"/>
    </location>
</feature>
<accession>A0ABS0J5J7</accession>
<keyword evidence="1" id="KW-0732">Signal</keyword>
<evidence type="ECO:0000313" key="4">
    <source>
        <dbReference type="Proteomes" id="UP001194469"/>
    </source>
</evidence>
<dbReference type="InterPro" id="IPR051686">
    <property type="entry name" value="Lipoprotein_DolP"/>
</dbReference>
<protein>
    <submittedName>
        <fullName evidence="3">BON domain-containing protein</fullName>
    </submittedName>
</protein>
<gene>
    <name evidence="3" type="ORF">FVW20_12100</name>
</gene>
<dbReference type="PROSITE" id="PS51257">
    <property type="entry name" value="PROKAR_LIPOPROTEIN"/>
    <property type="match status" value="1"/>
</dbReference>
<dbReference type="Proteomes" id="UP001194469">
    <property type="component" value="Unassembled WGS sequence"/>
</dbReference>
<evidence type="ECO:0000313" key="3">
    <source>
        <dbReference type="EMBL" id="MBG3877733.1"/>
    </source>
</evidence>
<evidence type="ECO:0000259" key="2">
    <source>
        <dbReference type="PROSITE" id="PS50914"/>
    </source>
</evidence>
<reference evidence="3 4" key="1">
    <citation type="submission" date="2019-08" db="EMBL/GenBank/DDBJ databases">
        <authorList>
            <person name="Luo N."/>
        </authorList>
    </citation>
    <scope>NUCLEOTIDE SEQUENCE [LARGE SCALE GENOMIC DNA]</scope>
    <source>
        <strain evidence="3 4">NCIMB 9442</strain>
    </source>
</reference>
<dbReference type="RefSeq" id="WP_196609817.1">
    <property type="nucleotide sequence ID" value="NZ_VRYY01000357.1"/>
</dbReference>
<comment type="caution">
    <text evidence="3">The sequence shown here is derived from an EMBL/GenBank/DDBJ whole genome shotgun (WGS) entry which is preliminary data.</text>
</comment>
<organism evidence="3 4">
    <name type="scientific">Nitratidesulfovibrio oxamicus</name>
    <dbReference type="NCBI Taxonomy" id="32016"/>
    <lineage>
        <taxon>Bacteria</taxon>
        <taxon>Pseudomonadati</taxon>
        <taxon>Thermodesulfobacteriota</taxon>
        <taxon>Desulfovibrionia</taxon>
        <taxon>Desulfovibrionales</taxon>
        <taxon>Desulfovibrionaceae</taxon>
        <taxon>Nitratidesulfovibrio</taxon>
    </lineage>
</organism>
<name>A0ABS0J5J7_9BACT</name>
<dbReference type="SMART" id="SM00749">
    <property type="entry name" value="BON"/>
    <property type="match status" value="2"/>
</dbReference>
<dbReference type="Pfam" id="PF04972">
    <property type="entry name" value="BON"/>
    <property type="match status" value="2"/>
</dbReference>
<dbReference type="PROSITE" id="PS50914">
    <property type="entry name" value="BON"/>
    <property type="match status" value="2"/>
</dbReference>
<dbReference type="PANTHER" id="PTHR34606">
    <property type="entry name" value="BON DOMAIN-CONTAINING PROTEIN"/>
    <property type="match status" value="1"/>
</dbReference>
<feature type="domain" description="BON" evidence="2">
    <location>
        <begin position="118"/>
        <end position="184"/>
    </location>
</feature>
<feature type="chain" id="PRO_5045204366" evidence="1">
    <location>
        <begin position="22"/>
        <end position="184"/>
    </location>
</feature>
<dbReference type="InterPro" id="IPR014004">
    <property type="entry name" value="Transpt-assoc_nodulatn_dom_bac"/>
</dbReference>
<keyword evidence="4" id="KW-1185">Reference proteome</keyword>
<proteinExistence type="predicted"/>
<dbReference type="Gene3D" id="3.30.1340.30">
    <property type="match status" value="1"/>
</dbReference>